<name>A0A7C9KCJ6_9GAMM</name>
<dbReference type="RefSeq" id="WP_152962465.1">
    <property type="nucleotide sequence ID" value="NZ_CAWOZU010000017.1"/>
</dbReference>
<evidence type="ECO:0000259" key="2">
    <source>
        <dbReference type="SMART" id="SM00738"/>
    </source>
</evidence>
<evidence type="ECO:0000313" key="3">
    <source>
        <dbReference type="EMBL" id="MQL47881.1"/>
    </source>
</evidence>
<dbReference type="Gene3D" id="3.30.70.940">
    <property type="entry name" value="NusG, N-terminal domain"/>
    <property type="match status" value="1"/>
</dbReference>
<dbReference type="InterPro" id="IPR036735">
    <property type="entry name" value="NGN_dom_sf"/>
</dbReference>
<evidence type="ECO:0000313" key="4">
    <source>
        <dbReference type="Proteomes" id="UP000481739"/>
    </source>
</evidence>
<dbReference type="SUPFAM" id="SSF82679">
    <property type="entry name" value="N-utilization substance G protein NusG, N-terminal domain"/>
    <property type="match status" value="1"/>
</dbReference>
<comment type="caution">
    <text evidence="3">The sequence shown here is derived from an EMBL/GenBank/DDBJ whole genome shotgun (WGS) entry which is preliminary data.</text>
</comment>
<gene>
    <name evidence="3" type="ORF">GEA64_07760</name>
</gene>
<accession>A0A7C9KCJ6</accession>
<reference evidence="3 4" key="1">
    <citation type="journal article" date="2019" name="Nature">
        <title>A new antibiotic selectively kills Gram-negative pathogens.</title>
        <authorList>
            <person name="Imai Y."/>
            <person name="Meyer K.J."/>
            <person name="Iinishi A."/>
            <person name="Favre-Godal Q."/>
            <person name="Green R."/>
            <person name="Manuse S."/>
            <person name="Caboni M."/>
            <person name="Mori M."/>
            <person name="Niles S."/>
            <person name="Ghiglieri M."/>
            <person name="Honrao C."/>
            <person name="Ma X."/>
            <person name="Guo J.J."/>
            <person name="Makriyannis A."/>
            <person name="Linares-Otoya L."/>
            <person name="Boehringer N."/>
            <person name="Wuisan Z.G."/>
            <person name="Kaur H."/>
            <person name="Wu R."/>
            <person name="Mateus A."/>
            <person name="Typas A."/>
            <person name="Savitski M.M."/>
            <person name="Espinoza J.L."/>
            <person name="O'Rourke A."/>
            <person name="Nelson K.E."/>
            <person name="Hiller S."/>
            <person name="Noinaj N."/>
            <person name="Schaeberle T.F."/>
            <person name="D'Onofrio A."/>
            <person name="Lewis K."/>
        </authorList>
    </citation>
    <scope>NUCLEOTIDE SEQUENCE [LARGE SCALE GENOMIC DNA]</scope>
    <source>
        <strain evidence="3 4">HGB 1456</strain>
    </source>
</reference>
<dbReference type="EMBL" id="WHZZ01000002">
    <property type="protein sequence ID" value="MQL47881.1"/>
    <property type="molecule type" value="Genomic_DNA"/>
</dbReference>
<dbReference type="GO" id="GO:0006354">
    <property type="term" value="P:DNA-templated transcription elongation"/>
    <property type="evidence" value="ECO:0007669"/>
    <property type="project" value="InterPro"/>
</dbReference>
<dbReference type="AlphaFoldDB" id="A0A7C9KCJ6"/>
<sequence length="177" mass="20583">MKSWYILYHHERRSSSIMNTLSREGVKCYMPVRECFVPRPDRKSLRRAKPKALFPCYMFVFFNPEDIHTTKISAIDGAIGFVRFGSYPCKVPESIIAELKLCRPEMLSANNKCLEFRNPPDILSENIHLLSSVLAGKLKREIRKVIEIPDGHLRLMALFDLIGISEQHTRLYDLRLM</sequence>
<dbReference type="Pfam" id="PF02357">
    <property type="entry name" value="NusG"/>
    <property type="match status" value="1"/>
</dbReference>
<feature type="domain" description="NusG-like N-terminal" evidence="2">
    <location>
        <begin position="1"/>
        <end position="105"/>
    </location>
</feature>
<organism evidence="3 4">
    <name type="scientific">Photorhabdus khanii</name>
    <dbReference type="NCBI Taxonomy" id="1004150"/>
    <lineage>
        <taxon>Bacteria</taxon>
        <taxon>Pseudomonadati</taxon>
        <taxon>Pseudomonadota</taxon>
        <taxon>Gammaproteobacteria</taxon>
        <taxon>Enterobacterales</taxon>
        <taxon>Morganellaceae</taxon>
        <taxon>Photorhabdus</taxon>
    </lineage>
</organism>
<evidence type="ECO:0000256" key="1">
    <source>
        <dbReference type="ARBA" id="ARBA00023163"/>
    </source>
</evidence>
<proteinExistence type="predicted"/>
<dbReference type="Proteomes" id="UP000481739">
    <property type="component" value="Unassembled WGS sequence"/>
</dbReference>
<keyword evidence="1" id="KW-0804">Transcription</keyword>
<dbReference type="SMART" id="SM00738">
    <property type="entry name" value="NGN"/>
    <property type="match status" value="1"/>
</dbReference>
<protein>
    <recommendedName>
        <fullName evidence="2">NusG-like N-terminal domain-containing protein</fullName>
    </recommendedName>
</protein>
<dbReference type="InterPro" id="IPR006645">
    <property type="entry name" value="NGN-like_dom"/>
</dbReference>